<dbReference type="SUPFAM" id="SSF52540">
    <property type="entry name" value="P-loop containing nucleoside triphosphate hydrolases"/>
    <property type="match status" value="1"/>
</dbReference>
<dbReference type="Pfam" id="PF13086">
    <property type="entry name" value="AAA_11"/>
    <property type="match status" value="2"/>
</dbReference>
<evidence type="ECO:0000256" key="4">
    <source>
        <dbReference type="ARBA" id="ARBA00022806"/>
    </source>
</evidence>
<keyword evidence="3" id="KW-0378">Hydrolase</keyword>
<dbReference type="PANTHER" id="PTHR43788">
    <property type="entry name" value="DNA2/NAM7 HELICASE FAMILY MEMBER"/>
    <property type="match status" value="1"/>
</dbReference>
<keyword evidence="5" id="KW-0067">ATP-binding</keyword>
<feature type="region of interest" description="Disordered" evidence="6">
    <location>
        <begin position="572"/>
        <end position="605"/>
    </location>
</feature>
<feature type="compositionally biased region" description="Basic and acidic residues" evidence="6">
    <location>
        <begin position="594"/>
        <end position="605"/>
    </location>
</feature>
<evidence type="ECO:0000256" key="3">
    <source>
        <dbReference type="ARBA" id="ARBA00022801"/>
    </source>
</evidence>
<dbReference type="InterPro" id="IPR050534">
    <property type="entry name" value="Coronavir_polyprotein_1ab"/>
</dbReference>
<proteinExistence type="inferred from homology"/>
<comment type="caution">
    <text evidence="8">The sequence shown here is derived from an EMBL/GenBank/DDBJ whole genome shotgun (WGS) entry which is preliminary data.</text>
</comment>
<protein>
    <recommendedName>
        <fullName evidence="7">AAA+ ATPase domain-containing protein</fullName>
    </recommendedName>
</protein>
<dbReference type="EMBL" id="BTTX01000003">
    <property type="protein sequence ID" value="GMU06523.1"/>
    <property type="molecule type" value="Genomic_DNA"/>
</dbReference>
<dbReference type="Gene3D" id="3.40.50.300">
    <property type="entry name" value="P-loop containing nucleotide triphosphate hydrolases"/>
    <property type="match status" value="3"/>
</dbReference>
<dbReference type="CDD" id="cd18808">
    <property type="entry name" value="SF1_C_Upf1"/>
    <property type="match status" value="1"/>
</dbReference>
<dbReference type="PANTHER" id="PTHR43788:SF8">
    <property type="entry name" value="DNA-BINDING PROTEIN SMUBP-2"/>
    <property type="match status" value="1"/>
</dbReference>
<reference evidence="8 9" key="1">
    <citation type="journal article" date="2024" name="Arch. Microbiol.">
        <title>Corallococcus caeni sp. nov., a novel myxobacterium isolated from activated sludge.</title>
        <authorList>
            <person name="Tomita S."/>
            <person name="Nakai R."/>
            <person name="Kuroda K."/>
            <person name="Kurashita H."/>
            <person name="Hatamoto M."/>
            <person name="Yamaguchi T."/>
            <person name="Narihiro T."/>
        </authorList>
    </citation>
    <scope>NUCLEOTIDE SEQUENCE [LARGE SCALE GENOMIC DNA]</scope>
    <source>
        <strain evidence="8 9">NO1</strain>
    </source>
</reference>
<name>A0ABQ6QTA8_9BACT</name>
<gene>
    <name evidence="8" type="ORF">ASNO1_27760</name>
</gene>
<keyword evidence="9" id="KW-1185">Reference proteome</keyword>
<evidence type="ECO:0000313" key="9">
    <source>
        <dbReference type="Proteomes" id="UP001342631"/>
    </source>
</evidence>
<evidence type="ECO:0000259" key="7">
    <source>
        <dbReference type="SMART" id="SM00382"/>
    </source>
</evidence>
<accession>A0ABQ6QTA8</accession>
<evidence type="ECO:0000313" key="8">
    <source>
        <dbReference type="EMBL" id="GMU06523.1"/>
    </source>
</evidence>
<organism evidence="8 9">
    <name type="scientific">Corallococcus caeni</name>
    <dbReference type="NCBI Taxonomy" id="3082388"/>
    <lineage>
        <taxon>Bacteria</taxon>
        <taxon>Pseudomonadati</taxon>
        <taxon>Myxococcota</taxon>
        <taxon>Myxococcia</taxon>
        <taxon>Myxococcales</taxon>
        <taxon>Cystobacterineae</taxon>
        <taxon>Myxococcaceae</taxon>
        <taxon>Corallococcus</taxon>
    </lineage>
</organism>
<evidence type="ECO:0000256" key="6">
    <source>
        <dbReference type="SAM" id="MobiDB-lite"/>
    </source>
</evidence>
<comment type="similarity">
    <text evidence="1">Belongs to the DNA2/NAM7 helicase family.</text>
</comment>
<dbReference type="SMART" id="SM00382">
    <property type="entry name" value="AAA"/>
    <property type="match status" value="1"/>
</dbReference>
<evidence type="ECO:0000256" key="5">
    <source>
        <dbReference type="ARBA" id="ARBA00022840"/>
    </source>
</evidence>
<feature type="domain" description="AAA+ ATPase" evidence="7">
    <location>
        <begin position="421"/>
        <end position="963"/>
    </location>
</feature>
<keyword evidence="4" id="KW-0347">Helicase</keyword>
<dbReference type="InterPro" id="IPR027417">
    <property type="entry name" value="P-loop_NTPase"/>
</dbReference>
<dbReference type="Proteomes" id="UP001342631">
    <property type="component" value="Unassembled WGS sequence"/>
</dbReference>
<sequence>MNVGEHLARSLLDGREGHAFSSEVLGFEVVDTLVSVRVAQRTEVCLPGGRSYPIELKQAPALRRILEVCPHAVWVCGFQPKARSGSLLPFAPPGKVAFSTSVPFRIPEFLEEQAETFGLQAGQDALAHLGLDVGGRRVAVMGQRSIAALSEEDARTLTWWLPSGDVLETRLILEKGRAWFELRQCIAARDARSAACGPNTLVLLEPESALPIVHARDEASAAETEARVFLPPRSPLFDAWARYVSFLQEQGKGKQEARAATPLNYESASQHGRHWKARARLDEPRLRAWLGAKVQEGRWIKVDQPVRLEGRDEQGTLTVDKMKLKGPGLAELRLTPNRQVREIPSSGTLQAVENKGSKRHAERQREAVEILRAGSAACPRLLDILNAPGLTREPVDLQLPVPVQEQLDEHQRNALLKILGCQEMVAIQGPPGTGKTRVIVEALRQIAASRGRKQKPFRVLVSSVQNEAIDNVVERLESVQGIVVQLIQRAGRNEDEDFTRAERHAWGRARIIQALEERLNGAPIIRTLGAVDDVRAQLEQLRLLLMAGETTSEKAARAFENFARDEAAPFTPSTREQAHALAQALRSGPSPAQPKREEGAPARLPERAEELRDWWWVARETWPVDSRAEVEVAVTAVMEAAEGARENPLRWRRRVEGGWQELRRLVEARVTAGASRAFAEQRPEDSRGQRLEAWVKRAQEDLRHCAEGLTRTPDAVAFRFLCELRSDPAAWDAIKRRHGNTTAATCSMAAKARELDEEPYDWVIIDEAGRASPFELLIPMVQGRRIVLIGDHRQLPPMVEDELVDALEREQPPSVDIQRETLFGLVYSLLPASCRVRLKTQYRMHGDIGRLVNQLFYRPHKEELESHFSGPVLSQKRRPTWGVEKNQPVVWLDLPRNKDAVYSNPLEQQVVLELLEKYAGAAAEGSAPFVGVICAYSDQRDALTRALETRPELRAIATVRTIDSVQGREYPVVLFCTSRMDGKPGFLALIQRINVALSRAQRQLIILGNTGALSTQGVKKAAPHLGELVNYCQREKFVVSWEAQLA</sequence>
<evidence type="ECO:0000256" key="1">
    <source>
        <dbReference type="ARBA" id="ARBA00007913"/>
    </source>
</evidence>
<dbReference type="InterPro" id="IPR041679">
    <property type="entry name" value="DNA2/NAM7-like_C"/>
</dbReference>
<evidence type="ECO:0000256" key="2">
    <source>
        <dbReference type="ARBA" id="ARBA00022741"/>
    </source>
</evidence>
<dbReference type="InterPro" id="IPR047187">
    <property type="entry name" value="SF1_C_Upf1"/>
</dbReference>
<dbReference type="Pfam" id="PF13087">
    <property type="entry name" value="AAA_12"/>
    <property type="match status" value="1"/>
</dbReference>
<dbReference type="CDD" id="cd17934">
    <property type="entry name" value="DEXXQc_Upf1-like"/>
    <property type="match status" value="1"/>
</dbReference>
<dbReference type="InterPro" id="IPR041677">
    <property type="entry name" value="DNA2/NAM7_AAA_11"/>
</dbReference>
<dbReference type="InterPro" id="IPR003593">
    <property type="entry name" value="AAA+_ATPase"/>
</dbReference>
<dbReference type="RefSeq" id="WP_338277361.1">
    <property type="nucleotide sequence ID" value="NZ_BTTX01000003.1"/>
</dbReference>
<keyword evidence="2" id="KW-0547">Nucleotide-binding</keyword>